<gene>
    <name evidence="2" type="ORF">FHX39_001520</name>
</gene>
<feature type="transmembrane region" description="Helical" evidence="1">
    <location>
        <begin position="64"/>
        <end position="84"/>
    </location>
</feature>
<keyword evidence="3" id="KW-1185">Reference proteome</keyword>
<feature type="transmembrane region" description="Helical" evidence="1">
    <location>
        <begin position="38"/>
        <end position="58"/>
    </location>
</feature>
<name>A0A7W5JV18_9ACTN</name>
<protein>
    <submittedName>
        <fullName evidence="2">ZIP family zinc transporter</fullName>
    </submittedName>
</protein>
<dbReference type="EMBL" id="JACHZG010000001">
    <property type="protein sequence ID" value="MBB3326576.1"/>
    <property type="molecule type" value="Genomic_DNA"/>
</dbReference>
<feature type="transmembrane region" description="Helical" evidence="1">
    <location>
        <begin position="7"/>
        <end position="26"/>
    </location>
</feature>
<evidence type="ECO:0000256" key="1">
    <source>
        <dbReference type="SAM" id="Phobius"/>
    </source>
</evidence>
<reference evidence="2 3" key="1">
    <citation type="submission" date="2020-08" db="EMBL/GenBank/DDBJ databases">
        <title>Sequencing the genomes of 1000 actinobacteria strains.</title>
        <authorList>
            <person name="Klenk H.-P."/>
        </authorList>
    </citation>
    <scope>NUCLEOTIDE SEQUENCE [LARGE SCALE GENOMIC DNA]</scope>
    <source>
        <strain evidence="2 3">DSM 11053</strain>
    </source>
</reference>
<dbReference type="AlphaFoldDB" id="A0A7W5JV18"/>
<proteinExistence type="predicted"/>
<keyword evidence="1" id="KW-1133">Transmembrane helix</keyword>
<sequence length="246" mass="25059">MDQVAKAALYVSLPVFAALLGSLIALVRRPSAAVASGIQHFAAGVVMAALVGEVLPALREQGHLPWVVGGFSAGVALMLTLGAWSRRIEARRTSLARSEAYVLPVGLLAAVGVDLLIDGELVGLGVTLGSTTGLIITLALTVEILFLSLSVVAELTDAGVPRGRSALITVGLGLLTGVGAVLGAALLGGASHEVLAAGLAFGTAALLYLAVEELLVEAHEERETTVLSAMFFLGFLIIYVLGEVAA</sequence>
<feature type="transmembrane region" description="Helical" evidence="1">
    <location>
        <begin position="105"/>
        <end position="128"/>
    </location>
</feature>
<feature type="transmembrane region" description="Helical" evidence="1">
    <location>
        <begin position="223"/>
        <end position="242"/>
    </location>
</feature>
<feature type="transmembrane region" description="Helical" evidence="1">
    <location>
        <begin position="194"/>
        <end position="211"/>
    </location>
</feature>
<comment type="caution">
    <text evidence="2">The sequence shown here is derived from an EMBL/GenBank/DDBJ whole genome shotgun (WGS) entry which is preliminary data.</text>
</comment>
<keyword evidence="1" id="KW-0812">Transmembrane</keyword>
<dbReference type="Proteomes" id="UP000565572">
    <property type="component" value="Unassembled WGS sequence"/>
</dbReference>
<feature type="transmembrane region" description="Helical" evidence="1">
    <location>
        <begin position="134"/>
        <end position="153"/>
    </location>
</feature>
<accession>A0A7W5JV18</accession>
<evidence type="ECO:0000313" key="2">
    <source>
        <dbReference type="EMBL" id="MBB3326576.1"/>
    </source>
</evidence>
<feature type="transmembrane region" description="Helical" evidence="1">
    <location>
        <begin position="165"/>
        <end position="188"/>
    </location>
</feature>
<evidence type="ECO:0000313" key="3">
    <source>
        <dbReference type="Proteomes" id="UP000565572"/>
    </source>
</evidence>
<keyword evidence="1" id="KW-0472">Membrane</keyword>
<dbReference type="RefSeq" id="WP_198423295.1">
    <property type="nucleotide sequence ID" value="NZ_JACHZG010000001.1"/>
</dbReference>
<organism evidence="2 3">
    <name type="scientific">Microlunatus antarcticus</name>
    <dbReference type="NCBI Taxonomy" id="53388"/>
    <lineage>
        <taxon>Bacteria</taxon>
        <taxon>Bacillati</taxon>
        <taxon>Actinomycetota</taxon>
        <taxon>Actinomycetes</taxon>
        <taxon>Propionibacteriales</taxon>
        <taxon>Propionibacteriaceae</taxon>
        <taxon>Microlunatus</taxon>
    </lineage>
</organism>